<reference evidence="1" key="1">
    <citation type="submission" date="2022-07" db="EMBL/GenBank/DDBJ databases">
        <title>Chromosome-level genome of Muraenolepis orangiensis.</title>
        <authorList>
            <person name="Kim J."/>
        </authorList>
    </citation>
    <scope>NUCLEOTIDE SEQUENCE</scope>
    <source>
        <strain evidence="1">KU_S4_2022</strain>
        <tissue evidence="1">Muscle</tissue>
    </source>
</reference>
<dbReference type="EMBL" id="JANIIK010000043">
    <property type="protein sequence ID" value="KAJ3604875.1"/>
    <property type="molecule type" value="Genomic_DNA"/>
</dbReference>
<dbReference type="AlphaFoldDB" id="A0A9Q0ECT9"/>
<dbReference type="Gene3D" id="1.10.533.10">
    <property type="entry name" value="Death Domain, Fas"/>
    <property type="match status" value="1"/>
</dbReference>
<name>A0A9Q0ECT9_9TELE</name>
<evidence type="ECO:0008006" key="3">
    <source>
        <dbReference type="Google" id="ProtNLM"/>
    </source>
</evidence>
<accession>A0A9Q0ECT9</accession>
<proteinExistence type="predicted"/>
<comment type="caution">
    <text evidence="1">The sequence shown here is derived from an EMBL/GenBank/DDBJ whole genome shotgun (WGS) entry which is preliminary data.</text>
</comment>
<protein>
    <recommendedName>
        <fullName evidence="3">Death domain-containing protein</fullName>
    </recommendedName>
</protein>
<gene>
    <name evidence="1" type="ORF">NHX12_026927</name>
</gene>
<evidence type="ECO:0000313" key="2">
    <source>
        <dbReference type="Proteomes" id="UP001148018"/>
    </source>
</evidence>
<feature type="non-terminal residue" evidence="1">
    <location>
        <position position="116"/>
    </location>
</feature>
<dbReference type="SUPFAM" id="SSF47986">
    <property type="entry name" value="DEATH domain"/>
    <property type="match status" value="1"/>
</dbReference>
<keyword evidence="2" id="KW-1185">Reference proteome</keyword>
<dbReference type="InterPro" id="IPR011029">
    <property type="entry name" value="DEATH-like_dom_sf"/>
</dbReference>
<evidence type="ECO:0000313" key="1">
    <source>
        <dbReference type="EMBL" id="KAJ3604875.1"/>
    </source>
</evidence>
<organism evidence="1 2">
    <name type="scientific">Muraenolepis orangiensis</name>
    <name type="common">Patagonian moray cod</name>
    <dbReference type="NCBI Taxonomy" id="630683"/>
    <lineage>
        <taxon>Eukaryota</taxon>
        <taxon>Metazoa</taxon>
        <taxon>Chordata</taxon>
        <taxon>Craniata</taxon>
        <taxon>Vertebrata</taxon>
        <taxon>Euteleostomi</taxon>
        <taxon>Actinopterygii</taxon>
        <taxon>Neopterygii</taxon>
        <taxon>Teleostei</taxon>
        <taxon>Neoteleostei</taxon>
        <taxon>Acanthomorphata</taxon>
        <taxon>Zeiogadaria</taxon>
        <taxon>Gadariae</taxon>
        <taxon>Gadiformes</taxon>
        <taxon>Muraenolepidoidei</taxon>
        <taxon>Muraenolepididae</taxon>
        <taxon>Muraenolepis</taxon>
    </lineage>
</organism>
<dbReference type="OrthoDB" id="5973910at2759"/>
<sequence length="116" mass="13238">MGDGERQRPAWHLYAMRTKRRPFPCCPRPTVPSPRSRTPLKSLPPIHQRICATFDSTNAKGKDWQLLAQKLHLDRGSHGSQRASEGPLTMLLTPSWARGELVERAFRQEFESCLCV</sequence>
<dbReference type="Proteomes" id="UP001148018">
    <property type="component" value="Unassembled WGS sequence"/>
</dbReference>